<comment type="caution">
    <text evidence="1">The sequence shown here is derived from an EMBL/GenBank/DDBJ whole genome shotgun (WGS) entry which is preliminary data.</text>
</comment>
<name>A0A286TU85_9BACT</name>
<organism evidence="1 2">
    <name type="scientific">Candidatus Scalindua japonica</name>
    <dbReference type="NCBI Taxonomy" id="1284222"/>
    <lineage>
        <taxon>Bacteria</taxon>
        <taxon>Pseudomonadati</taxon>
        <taxon>Planctomycetota</taxon>
        <taxon>Candidatus Brocadiia</taxon>
        <taxon>Candidatus Brocadiales</taxon>
        <taxon>Candidatus Scalinduaceae</taxon>
        <taxon>Candidatus Scalindua</taxon>
    </lineage>
</organism>
<reference evidence="2" key="1">
    <citation type="journal article" date="2017" name="Environ. Microbiol. Rep.">
        <title>Genetic Diversity of Marine Anaerobic Ammonium-Oxidizing Bacteria as Revealed by Genomic and Proteomic Analyses of 'Candidatus Scalindua japonica'.</title>
        <authorList>
            <person name="Oshiki M."/>
            <person name="Mizuto K."/>
            <person name="Kimura Z."/>
            <person name="Kindaichi T."/>
            <person name="Satoh H."/>
            <person name="Okabe S."/>
        </authorList>
    </citation>
    <scope>NUCLEOTIDE SEQUENCE [LARGE SCALE GENOMIC DNA]</scope>
    <source>
        <strain evidence="2">husup-a2</strain>
    </source>
</reference>
<sequence>MGDLLGEDFGLAQKDKLYRCLDKLIEHKEELFSFLRERWQNLFNAEFAVLLYDFTSTYCECDPPDEGIRKFGHSRDKRSDCVQVVIALIVTPEGFSLAYEVMPGNTKDSYTLEG</sequence>
<keyword evidence="2" id="KW-1185">Reference proteome</keyword>
<gene>
    <name evidence="1" type="ORF">SCALIN_C03_0104</name>
</gene>
<dbReference type="AlphaFoldDB" id="A0A286TU85"/>
<dbReference type="EMBL" id="BAOS01000003">
    <property type="protein sequence ID" value="GAX59447.1"/>
    <property type="molecule type" value="Genomic_DNA"/>
</dbReference>
<dbReference type="Proteomes" id="UP000218542">
    <property type="component" value="Unassembled WGS sequence"/>
</dbReference>
<evidence type="ECO:0000313" key="2">
    <source>
        <dbReference type="Proteomes" id="UP000218542"/>
    </source>
</evidence>
<accession>A0A286TU85</accession>
<protein>
    <submittedName>
        <fullName evidence="1">Transposase IS4 family protein</fullName>
    </submittedName>
</protein>
<proteinExistence type="predicted"/>
<evidence type="ECO:0000313" key="1">
    <source>
        <dbReference type="EMBL" id="GAX59447.1"/>
    </source>
</evidence>